<gene>
    <name evidence="2" type="ORF">CQW23_16589</name>
</gene>
<dbReference type="EMBL" id="MLFT02000007">
    <property type="protein sequence ID" value="PHT42564.1"/>
    <property type="molecule type" value="Genomic_DNA"/>
</dbReference>
<evidence type="ECO:0000313" key="2">
    <source>
        <dbReference type="EMBL" id="PHT42564.1"/>
    </source>
</evidence>
<reference evidence="2 3" key="1">
    <citation type="journal article" date="2017" name="Genome Biol.">
        <title>New reference genome sequences of hot pepper reveal the massive evolution of plant disease-resistance genes by retroduplication.</title>
        <authorList>
            <person name="Kim S."/>
            <person name="Park J."/>
            <person name="Yeom S.I."/>
            <person name="Kim Y.M."/>
            <person name="Seo E."/>
            <person name="Kim K.T."/>
            <person name="Kim M.S."/>
            <person name="Lee J.M."/>
            <person name="Cheong K."/>
            <person name="Shin H.S."/>
            <person name="Kim S.B."/>
            <person name="Han K."/>
            <person name="Lee J."/>
            <person name="Park M."/>
            <person name="Lee H.A."/>
            <person name="Lee H.Y."/>
            <person name="Lee Y."/>
            <person name="Oh S."/>
            <person name="Lee J.H."/>
            <person name="Choi E."/>
            <person name="Choi E."/>
            <person name="Lee S.E."/>
            <person name="Jeon J."/>
            <person name="Kim H."/>
            <person name="Choi G."/>
            <person name="Song H."/>
            <person name="Lee J."/>
            <person name="Lee S.C."/>
            <person name="Kwon J.K."/>
            <person name="Lee H.Y."/>
            <person name="Koo N."/>
            <person name="Hong Y."/>
            <person name="Kim R.W."/>
            <person name="Kang W.H."/>
            <person name="Huh J.H."/>
            <person name="Kang B.C."/>
            <person name="Yang T.J."/>
            <person name="Lee Y.H."/>
            <person name="Bennetzen J.L."/>
            <person name="Choi D."/>
        </authorList>
    </citation>
    <scope>NUCLEOTIDE SEQUENCE [LARGE SCALE GENOMIC DNA]</scope>
    <source>
        <strain evidence="3">cv. PBC81</strain>
    </source>
</reference>
<sequence>MSVPVIHVPSIMPELPGSNTLAYKIKGQFGEKSFTLLEKLGYDFSDPTRLGELNDKVTGEKIHGLTEAQMKLRKQGHYVATPKFGLGFKLPEPLRISTKKGKETTSSHYALVEKDKESKDEKFPQQTSVFEGIRRLTPRVSVFERLGCKGKSRASRQMKEEAYTSRGSVFQLLGTTGKSLVQKGLMENKKQDSSLKMKKSTIVFTNQFCGETNKEKEEVITTFEGSQSEDSNLVQASYYITVKEGPYSDSADDDVQKALPQQEDGV</sequence>
<comment type="caution">
    <text evidence="2">The sequence shown here is derived from an EMBL/GenBank/DDBJ whole genome shotgun (WGS) entry which is preliminary data.</text>
</comment>
<dbReference type="OrthoDB" id="1303669at2759"/>
<protein>
    <submittedName>
        <fullName evidence="2">Uncharacterized protein</fullName>
    </submittedName>
</protein>
<keyword evidence="3" id="KW-1185">Reference proteome</keyword>
<dbReference type="AlphaFoldDB" id="A0A2G2WBE0"/>
<organism evidence="2 3">
    <name type="scientific">Capsicum baccatum</name>
    <name type="common">Peruvian pepper</name>
    <dbReference type="NCBI Taxonomy" id="33114"/>
    <lineage>
        <taxon>Eukaryota</taxon>
        <taxon>Viridiplantae</taxon>
        <taxon>Streptophyta</taxon>
        <taxon>Embryophyta</taxon>
        <taxon>Tracheophyta</taxon>
        <taxon>Spermatophyta</taxon>
        <taxon>Magnoliopsida</taxon>
        <taxon>eudicotyledons</taxon>
        <taxon>Gunneridae</taxon>
        <taxon>Pentapetalae</taxon>
        <taxon>asterids</taxon>
        <taxon>lamiids</taxon>
        <taxon>Solanales</taxon>
        <taxon>Solanaceae</taxon>
        <taxon>Solanoideae</taxon>
        <taxon>Capsiceae</taxon>
        <taxon>Capsicum</taxon>
    </lineage>
</organism>
<evidence type="ECO:0000313" key="3">
    <source>
        <dbReference type="Proteomes" id="UP000224567"/>
    </source>
</evidence>
<name>A0A2G2WBE0_CAPBA</name>
<reference evidence="3" key="2">
    <citation type="journal article" date="2017" name="J. Anim. Genet.">
        <title>Multiple reference genome sequences of hot pepper reveal the massive evolution of plant disease resistance genes by retroduplication.</title>
        <authorList>
            <person name="Kim S."/>
            <person name="Park J."/>
            <person name="Yeom S.-I."/>
            <person name="Kim Y.-M."/>
            <person name="Seo E."/>
            <person name="Kim K.-T."/>
            <person name="Kim M.-S."/>
            <person name="Lee J.M."/>
            <person name="Cheong K."/>
            <person name="Shin H.-S."/>
            <person name="Kim S.-B."/>
            <person name="Han K."/>
            <person name="Lee J."/>
            <person name="Park M."/>
            <person name="Lee H.-A."/>
            <person name="Lee H.-Y."/>
            <person name="Lee Y."/>
            <person name="Oh S."/>
            <person name="Lee J.H."/>
            <person name="Choi E."/>
            <person name="Choi E."/>
            <person name="Lee S.E."/>
            <person name="Jeon J."/>
            <person name="Kim H."/>
            <person name="Choi G."/>
            <person name="Song H."/>
            <person name="Lee J."/>
            <person name="Lee S.-C."/>
            <person name="Kwon J.-K."/>
            <person name="Lee H.-Y."/>
            <person name="Koo N."/>
            <person name="Hong Y."/>
            <person name="Kim R.W."/>
            <person name="Kang W.-H."/>
            <person name="Huh J.H."/>
            <person name="Kang B.-C."/>
            <person name="Yang T.-J."/>
            <person name="Lee Y.-H."/>
            <person name="Bennetzen J.L."/>
            <person name="Choi D."/>
        </authorList>
    </citation>
    <scope>NUCLEOTIDE SEQUENCE [LARGE SCALE GENOMIC DNA]</scope>
    <source>
        <strain evidence="3">cv. PBC81</strain>
    </source>
</reference>
<evidence type="ECO:0000256" key="1">
    <source>
        <dbReference type="SAM" id="MobiDB-lite"/>
    </source>
</evidence>
<feature type="region of interest" description="Disordered" evidence="1">
    <location>
        <begin position="245"/>
        <end position="266"/>
    </location>
</feature>
<dbReference type="Proteomes" id="UP000224567">
    <property type="component" value="Unassembled WGS sequence"/>
</dbReference>
<accession>A0A2G2WBE0</accession>
<proteinExistence type="predicted"/>